<comment type="caution">
    <text evidence="3">The sequence shown here is derived from an EMBL/GenBank/DDBJ whole genome shotgun (WGS) entry which is preliminary data.</text>
</comment>
<protein>
    <submittedName>
        <fullName evidence="3 5">TIGR04222 domain</fullName>
    </submittedName>
</protein>
<reference evidence="2" key="5">
    <citation type="submission" date="2024-01" db="EMBL/GenBank/DDBJ databases">
        <authorList>
            <person name="Macesic N."/>
        </authorList>
    </citation>
    <scope>NUCLEOTIDE SEQUENCE</scope>
    <source>
        <strain evidence="2">CPO071</strain>
    </source>
</reference>
<feature type="transmembrane region" description="Helical" evidence="1">
    <location>
        <begin position="149"/>
        <end position="169"/>
    </location>
</feature>
<dbReference type="EMBL" id="UGKR01000003">
    <property type="protein sequence ID" value="STS91623.1"/>
    <property type="molecule type" value="Genomic_DNA"/>
</dbReference>
<dbReference type="NCBIfam" id="TIGR04222">
    <property type="entry name" value="near_uncomplex"/>
    <property type="match status" value="1"/>
</dbReference>
<dbReference type="EMBL" id="PIDP01000175">
    <property type="protein sequence ID" value="PLM96176.1"/>
    <property type="molecule type" value="Genomic_DNA"/>
</dbReference>
<dbReference type="AlphaFoldDB" id="A0A264C3C3"/>
<sequence length="274" mass="30262">MWNFMMHLHPLLFLGGFMFIVPGIYIAIGTTIVVTRPAAQPQPHATEVSPWLLAWLTGEGTRVIQLAMFSLLSKKYLWIPEAGQVLANGRYANQEMNVIERILFDHFEVRKPCHEDLPCSLSIAGRNLWQEQIASAGLALSPLRRGCNMLAISIPSIALGVIVVSKTFIWLDFTAYSIFSCLLMPTGCALWGGLWIEAISKTIRLDICGISHHDAHACIDALREALALKGDQEDDATAILCVAVNGPGSLPERYRDYKTLIAPMSAITSLRTED</sequence>
<keyword evidence="1" id="KW-0812">Transmembrane</keyword>
<dbReference type="RefSeq" id="WP_008804314.1">
    <property type="nucleotide sequence ID" value="NZ_BIKI01000001.1"/>
</dbReference>
<organism evidence="3 6">
    <name type="scientific">Klebsiella variicola</name>
    <dbReference type="NCBI Taxonomy" id="244366"/>
    <lineage>
        <taxon>Bacteria</taxon>
        <taxon>Pseudomonadati</taxon>
        <taxon>Pseudomonadota</taxon>
        <taxon>Gammaproteobacteria</taxon>
        <taxon>Enterobacterales</taxon>
        <taxon>Enterobacteriaceae</taxon>
        <taxon>Klebsiella/Raoultella group</taxon>
        <taxon>Klebsiella</taxon>
        <taxon>Klebsiella pneumoniae complex</taxon>
    </lineage>
</organism>
<gene>
    <name evidence="4" type="ORF">CWM98_13770</name>
    <name evidence="3" type="ORF">CWN47_08005</name>
    <name evidence="5" type="ORF">NCTC9177_05535</name>
    <name evidence="2" type="ORF">QAB22_009765</name>
</gene>
<keyword evidence="1" id="KW-1133">Transmembrane helix</keyword>
<reference evidence="6 7" key="1">
    <citation type="submission" date="2017-11" db="EMBL/GenBank/DDBJ databases">
        <authorList>
            <person name="Han C.G."/>
        </authorList>
    </citation>
    <scope>NUCLEOTIDE SEQUENCE [LARGE SCALE GENOMIC DNA]</scope>
    <source>
        <strain evidence="4 7">A5</strain>
        <strain evidence="3 6">A8</strain>
    </source>
</reference>
<evidence type="ECO:0000313" key="7">
    <source>
        <dbReference type="Proteomes" id="UP000234473"/>
    </source>
</evidence>
<evidence type="ECO:0000256" key="1">
    <source>
        <dbReference type="SAM" id="Phobius"/>
    </source>
</evidence>
<dbReference type="Proteomes" id="UP000234473">
    <property type="component" value="Unassembled WGS sequence"/>
</dbReference>
<evidence type="ECO:0000313" key="3">
    <source>
        <dbReference type="EMBL" id="PLM96176.1"/>
    </source>
</evidence>
<evidence type="ECO:0000313" key="6">
    <source>
        <dbReference type="Proteomes" id="UP000234412"/>
    </source>
</evidence>
<keyword evidence="1" id="KW-0472">Membrane</keyword>
<reference evidence="2" key="4">
    <citation type="journal article" date="2023" name="Nat. Commun.">
        <title>Genomic dissection of endemic carbapenem resistance reveals metallo-beta-lactamase dissemination through clonal, plasmid and integron transfer.</title>
        <authorList>
            <person name="Macesic N."/>
            <person name="Hawkey J."/>
            <person name="Vezina B."/>
            <person name="Wisniewski J.A."/>
            <person name="Cottingham H."/>
            <person name="Blakeway L.V."/>
            <person name="Harshegyi T."/>
            <person name="Pragastis K."/>
            <person name="Badoordeen G.Z."/>
            <person name="Dennison A."/>
            <person name="Spelman D.W."/>
            <person name="Jenney A.W.J."/>
            <person name="Peleg A.Y."/>
        </authorList>
    </citation>
    <scope>NUCLEOTIDE SEQUENCE</scope>
    <source>
        <strain evidence="2">CPO071</strain>
    </source>
</reference>
<feature type="transmembrane region" description="Helical" evidence="1">
    <location>
        <begin position="175"/>
        <end position="196"/>
    </location>
</feature>
<dbReference type="Proteomes" id="UP000254545">
    <property type="component" value="Unassembled WGS sequence"/>
</dbReference>
<name>A0A264C3C3_KLEVA</name>
<feature type="transmembrane region" description="Helical" evidence="1">
    <location>
        <begin position="12"/>
        <end position="34"/>
    </location>
</feature>
<dbReference type="Proteomes" id="UP000234412">
    <property type="component" value="Unassembled WGS sequence"/>
</dbReference>
<evidence type="ECO:0000313" key="2">
    <source>
        <dbReference type="EMBL" id="MEC6056828.1"/>
    </source>
</evidence>
<reference evidence="6 7" key="2">
    <citation type="submission" date="2018-01" db="EMBL/GenBank/DDBJ databases">
        <title>Genomic study of Klebsiella pneumoniae.</title>
        <authorList>
            <person name="Yang Y."/>
            <person name="Bicalho R."/>
        </authorList>
    </citation>
    <scope>NUCLEOTIDE SEQUENCE [LARGE SCALE GENOMIC DNA]</scope>
    <source>
        <strain evidence="4 7">A5</strain>
        <strain evidence="3 6">A8</strain>
    </source>
</reference>
<accession>A0A264C3C3</accession>
<dbReference type="EMBL" id="PICB01000651">
    <property type="protein sequence ID" value="PLP45124.1"/>
    <property type="molecule type" value="Genomic_DNA"/>
</dbReference>
<reference evidence="5 8" key="3">
    <citation type="submission" date="2018-06" db="EMBL/GenBank/DDBJ databases">
        <authorList>
            <consortium name="Pathogen Informatics"/>
            <person name="Doyle S."/>
        </authorList>
    </citation>
    <scope>NUCLEOTIDE SEQUENCE [LARGE SCALE GENOMIC DNA]</scope>
    <source>
        <strain evidence="5 8">NCTC9177</strain>
    </source>
</reference>
<dbReference type="EMBL" id="JARTTN020000001">
    <property type="protein sequence ID" value="MEC6056828.1"/>
    <property type="molecule type" value="Genomic_DNA"/>
</dbReference>
<evidence type="ECO:0000313" key="8">
    <source>
        <dbReference type="Proteomes" id="UP000254545"/>
    </source>
</evidence>
<evidence type="ECO:0000313" key="4">
    <source>
        <dbReference type="EMBL" id="PLP45124.1"/>
    </source>
</evidence>
<dbReference type="InterPro" id="IPR026467">
    <property type="entry name" value="Ser/Gly_Cys_C_dom"/>
</dbReference>
<dbReference type="Proteomes" id="UP001176846">
    <property type="component" value="Unassembled WGS sequence"/>
</dbReference>
<proteinExistence type="predicted"/>
<evidence type="ECO:0000313" key="5">
    <source>
        <dbReference type="EMBL" id="STS91623.1"/>
    </source>
</evidence>